<feature type="binding site" evidence="6">
    <location>
        <position position="122"/>
    </location>
    <ligand>
        <name>biotin</name>
        <dbReference type="ChEBI" id="CHEBI:57586"/>
    </ligand>
</feature>
<dbReference type="Gene3D" id="2.30.30.100">
    <property type="match status" value="1"/>
</dbReference>
<dbReference type="eggNOG" id="COG0340">
    <property type="taxonomic scope" value="Bacteria"/>
</dbReference>
<keyword evidence="2 6" id="KW-0547">Nucleotide-binding</keyword>
<feature type="domain" description="BPL/LPL catalytic" evidence="8">
    <location>
        <begin position="74"/>
        <end position="266"/>
    </location>
</feature>
<dbReference type="PROSITE" id="PS51733">
    <property type="entry name" value="BPL_LPL_CATALYTIC"/>
    <property type="match status" value="1"/>
</dbReference>
<keyword evidence="6" id="KW-0804">Transcription</keyword>
<comment type="catalytic activity">
    <reaction evidence="5 6">
        <text>biotin + L-lysyl-[protein] + ATP = N(6)-biotinyl-L-lysyl-[protein] + AMP + diphosphate + H(+)</text>
        <dbReference type="Rhea" id="RHEA:11756"/>
        <dbReference type="Rhea" id="RHEA-COMP:9752"/>
        <dbReference type="Rhea" id="RHEA-COMP:10505"/>
        <dbReference type="ChEBI" id="CHEBI:15378"/>
        <dbReference type="ChEBI" id="CHEBI:29969"/>
        <dbReference type="ChEBI" id="CHEBI:30616"/>
        <dbReference type="ChEBI" id="CHEBI:33019"/>
        <dbReference type="ChEBI" id="CHEBI:57586"/>
        <dbReference type="ChEBI" id="CHEBI:83144"/>
        <dbReference type="ChEBI" id="CHEBI:456215"/>
        <dbReference type="EC" id="6.3.4.15"/>
    </reaction>
</comment>
<dbReference type="GO" id="GO:0004077">
    <property type="term" value="F:biotin--[biotin carboxyl-carrier protein] ligase activity"/>
    <property type="evidence" value="ECO:0007669"/>
    <property type="project" value="UniProtKB-UniRule"/>
</dbReference>
<dbReference type="GO" id="GO:0006355">
    <property type="term" value="P:regulation of DNA-templated transcription"/>
    <property type="evidence" value="ECO:0007669"/>
    <property type="project" value="UniProtKB-UniRule"/>
</dbReference>
<evidence type="ECO:0000256" key="1">
    <source>
        <dbReference type="ARBA" id="ARBA00022598"/>
    </source>
</evidence>
<dbReference type="NCBIfam" id="TIGR00121">
    <property type="entry name" value="birA_ligase"/>
    <property type="match status" value="1"/>
</dbReference>
<dbReference type="GO" id="GO:0005524">
    <property type="term" value="F:ATP binding"/>
    <property type="evidence" value="ECO:0007669"/>
    <property type="project" value="UniProtKB-UniRule"/>
</dbReference>
<dbReference type="InterPro" id="IPR004408">
    <property type="entry name" value="Biotin_CoA_COase_ligase"/>
</dbReference>
<evidence type="ECO:0000256" key="4">
    <source>
        <dbReference type="ARBA" id="ARBA00023267"/>
    </source>
</evidence>
<dbReference type="HOGENOM" id="CLU_051096_0_0_7"/>
<dbReference type="GO" id="GO:0003677">
    <property type="term" value="F:DNA binding"/>
    <property type="evidence" value="ECO:0007669"/>
    <property type="project" value="UniProtKB-UniRule"/>
</dbReference>
<dbReference type="InParanoid" id="A0LPN8"/>
<keyword evidence="6" id="KW-0805">Transcription regulation</keyword>
<evidence type="ECO:0000256" key="5">
    <source>
        <dbReference type="ARBA" id="ARBA00047846"/>
    </source>
</evidence>
<dbReference type="eggNOG" id="COG1654">
    <property type="taxonomic scope" value="Bacteria"/>
</dbReference>
<evidence type="ECO:0000313" key="10">
    <source>
        <dbReference type="Proteomes" id="UP000001784"/>
    </source>
</evidence>
<feature type="binding site" evidence="6">
    <location>
        <begin position="126"/>
        <end position="128"/>
    </location>
    <ligand>
        <name>biotin</name>
        <dbReference type="ChEBI" id="CHEBI:57586"/>
    </ligand>
</feature>
<proteinExistence type="inferred from homology"/>
<dbReference type="Gene3D" id="1.10.10.10">
    <property type="entry name" value="Winged helix-like DNA-binding domain superfamily/Winged helix DNA-binding domain"/>
    <property type="match status" value="1"/>
</dbReference>
<dbReference type="SUPFAM" id="SSF50037">
    <property type="entry name" value="C-terminal domain of transcriptional repressors"/>
    <property type="match status" value="1"/>
</dbReference>
<keyword evidence="6" id="KW-0678">Repressor</keyword>
<dbReference type="Gene3D" id="3.30.930.10">
    <property type="entry name" value="Bira Bifunctional Protein, Domain 2"/>
    <property type="match status" value="1"/>
</dbReference>
<dbReference type="InterPro" id="IPR036388">
    <property type="entry name" value="WH-like_DNA-bd_sf"/>
</dbReference>
<dbReference type="EMBL" id="CP000478">
    <property type="protein sequence ID" value="ABK19390.1"/>
    <property type="molecule type" value="Genomic_DNA"/>
</dbReference>
<evidence type="ECO:0000259" key="8">
    <source>
        <dbReference type="PROSITE" id="PS51733"/>
    </source>
</evidence>
<dbReference type="InterPro" id="IPR030855">
    <property type="entry name" value="Bifunct_BirA"/>
</dbReference>
<keyword evidence="1 6" id="KW-0436">Ligase</keyword>
<keyword evidence="10" id="KW-1185">Reference proteome</keyword>
<dbReference type="AlphaFoldDB" id="A0LPN8"/>
<feature type="region of interest" description="Disordered" evidence="7">
    <location>
        <begin position="325"/>
        <end position="344"/>
    </location>
</feature>
<sequence length="344" mass="37683">MGAPVKTTREMLLEHLKQSGGNWVSGAWLSRELGVSRAAVNKHVRHLQKVGYPIATSTRKGYLLGGPFDLVLPEEIRDGLRTRIFGAGEIVYLDATDSTNLRAKDLAAGGASEGTIVIAEMQTAGRGRKGRGWFSPPRQGIYVSLILRPTMTPSEAPGITLMTGVAAAEALLSLTDLDVRIRWPNDLMVGGRKIAGILTEISTEMDRIDHVVVGLGVNVNNRHEDLHPQIRESATSVLIETGQVLARAGLIRAILEHFETSYAIFSQKGFEPFRQRWKELSGIIGRCIVVEMIGRTLAGEVLDIDPEGLLILRDDEGCRHRIVSGDVSDRSDASRPGRRARRRS</sequence>
<dbReference type="CDD" id="cd16442">
    <property type="entry name" value="BPL"/>
    <property type="match status" value="1"/>
</dbReference>
<evidence type="ECO:0000313" key="9">
    <source>
        <dbReference type="EMBL" id="ABK19390.1"/>
    </source>
</evidence>
<feature type="DNA-binding region" description="H-T-H motif" evidence="6">
    <location>
        <begin position="26"/>
        <end position="45"/>
    </location>
</feature>
<name>A0LPN8_SYNFM</name>
<keyword evidence="4 6" id="KW-0092">Biotin</keyword>
<evidence type="ECO:0000256" key="7">
    <source>
        <dbReference type="SAM" id="MobiDB-lite"/>
    </source>
</evidence>
<dbReference type="STRING" id="335543.Sfum_3720"/>
<dbReference type="SUPFAM" id="SSF55681">
    <property type="entry name" value="Class II aaRS and biotin synthetases"/>
    <property type="match status" value="1"/>
</dbReference>
<dbReference type="InterPro" id="IPR008988">
    <property type="entry name" value="Transcriptional_repressor_C"/>
</dbReference>
<feature type="binding site" evidence="6">
    <location>
        <position position="193"/>
    </location>
    <ligand>
        <name>biotin</name>
        <dbReference type="ChEBI" id="CHEBI:57586"/>
    </ligand>
</feature>
<dbReference type="InterPro" id="IPR045864">
    <property type="entry name" value="aa-tRNA-synth_II/BPL/LPL"/>
</dbReference>
<accession>A0LPN8</accession>
<dbReference type="SUPFAM" id="SSF46785">
    <property type="entry name" value="Winged helix' DNA-binding domain"/>
    <property type="match status" value="1"/>
</dbReference>
<dbReference type="GO" id="GO:0005737">
    <property type="term" value="C:cytoplasm"/>
    <property type="evidence" value="ECO:0007669"/>
    <property type="project" value="TreeGrafter"/>
</dbReference>
<feature type="binding site" evidence="6">
    <location>
        <begin position="98"/>
        <end position="100"/>
    </location>
    <ligand>
        <name>biotin</name>
        <dbReference type="ChEBI" id="CHEBI:57586"/>
    </ligand>
</feature>
<keyword evidence="6" id="KW-0238">DNA-binding</keyword>
<dbReference type="PANTHER" id="PTHR12835">
    <property type="entry name" value="BIOTIN PROTEIN LIGASE"/>
    <property type="match status" value="1"/>
</dbReference>
<dbReference type="InterPro" id="IPR013196">
    <property type="entry name" value="HTH_11"/>
</dbReference>
<reference evidence="9 10" key="1">
    <citation type="submission" date="2006-10" db="EMBL/GenBank/DDBJ databases">
        <title>Complete sequence of Syntrophobacter fumaroxidans MPOB.</title>
        <authorList>
            <consortium name="US DOE Joint Genome Institute"/>
            <person name="Copeland A."/>
            <person name="Lucas S."/>
            <person name="Lapidus A."/>
            <person name="Barry K."/>
            <person name="Detter J.C."/>
            <person name="Glavina del Rio T."/>
            <person name="Hammon N."/>
            <person name="Israni S."/>
            <person name="Pitluck S."/>
            <person name="Goltsman E.G."/>
            <person name="Martinez M."/>
            <person name="Schmutz J."/>
            <person name="Larimer F."/>
            <person name="Land M."/>
            <person name="Hauser L."/>
            <person name="Kyrpides N."/>
            <person name="Kim E."/>
            <person name="Boone D.R."/>
            <person name="Brockman F."/>
            <person name="Culley D."/>
            <person name="Ferry J."/>
            <person name="Gunsalus R."/>
            <person name="McInerney M.J."/>
            <person name="Morrison M."/>
            <person name="Plugge C."/>
            <person name="Rohlin L."/>
            <person name="Scholten J."/>
            <person name="Sieber J."/>
            <person name="Stams A.J.M."/>
            <person name="Worm P."/>
            <person name="Henstra A.M."/>
            <person name="Richardson P."/>
        </authorList>
    </citation>
    <scope>NUCLEOTIDE SEQUENCE [LARGE SCALE GENOMIC DNA]</scope>
    <source>
        <strain evidence="10">DSM 10017 / MPOB</strain>
    </source>
</reference>
<evidence type="ECO:0000256" key="3">
    <source>
        <dbReference type="ARBA" id="ARBA00022840"/>
    </source>
</evidence>
<keyword evidence="3 6" id="KW-0067">ATP-binding</keyword>
<dbReference type="EC" id="6.3.4.15" evidence="6"/>
<dbReference type="HAMAP" id="MF_00978">
    <property type="entry name" value="Bifunct_BirA"/>
    <property type="match status" value="1"/>
</dbReference>
<evidence type="ECO:0000256" key="2">
    <source>
        <dbReference type="ARBA" id="ARBA00022741"/>
    </source>
</evidence>
<dbReference type="InterPro" id="IPR036390">
    <property type="entry name" value="WH_DNA-bd_sf"/>
</dbReference>
<dbReference type="Pfam" id="PF02237">
    <property type="entry name" value="BPL_C"/>
    <property type="match status" value="1"/>
</dbReference>
<evidence type="ECO:0000256" key="6">
    <source>
        <dbReference type="HAMAP-Rule" id="MF_00978"/>
    </source>
</evidence>
<dbReference type="Pfam" id="PF08279">
    <property type="entry name" value="HTH_11"/>
    <property type="match status" value="1"/>
</dbReference>
<organism evidence="9 10">
    <name type="scientific">Syntrophobacter fumaroxidans (strain DSM 10017 / MPOB)</name>
    <dbReference type="NCBI Taxonomy" id="335543"/>
    <lineage>
        <taxon>Bacteria</taxon>
        <taxon>Pseudomonadati</taxon>
        <taxon>Thermodesulfobacteriota</taxon>
        <taxon>Syntrophobacteria</taxon>
        <taxon>Syntrophobacterales</taxon>
        <taxon>Syntrophobacteraceae</taxon>
        <taxon>Syntrophobacter</taxon>
    </lineage>
</organism>
<dbReference type="InterPro" id="IPR003142">
    <property type="entry name" value="BPL_C"/>
</dbReference>
<dbReference type="InterPro" id="IPR004143">
    <property type="entry name" value="BPL_LPL_catalytic"/>
</dbReference>
<dbReference type="Proteomes" id="UP000001784">
    <property type="component" value="Chromosome"/>
</dbReference>
<gene>
    <name evidence="6" type="primary">birA</name>
    <name evidence="9" type="ordered locus">Sfum_3720</name>
</gene>
<protein>
    <recommendedName>
        <fullName evidence="6">Bifunctional ligase/repressor BirA</fullName>
    </recommendedName>
    <alternativeName>
        <fullName evidence="6">Biotin--[acetyl-CoA-carboxylase] ligase</fullName>
        <ecNumber evidence="6">6.3.4.15</ecNumber>
    </alternativeName>
    <alternativeName>
        <fullName evidence="6">Biotin--protein ligase</fullName>
    </alternativeName>
    <alternativeName>
        <fullName evidence="6">Biotin-[acetyl-CoA carboxylase] synthetase</fullName>
    </alternativeName>
</protein>
<comment type="similarity">
    <text evidence="6">Belongs to the biotin--protein ligase family.</text>
</comment>
<dbReference type="PANTHER" id="PTHR12835:SF5">
    <property type="entry name" value="BIOTIN--PROTEIN LIGASE"/>
    <property type="match status" value="1"/>
</dbReference>
<dbReference type="KEGG" id="sfu:Sfum_3720"/>
<comment type="function">
    <text evidence="6">Acts both as a biotin--[acetyl-CoA-carboxylase] ligase and a repressor.</text>
</comment>
<dbReference type="Pfam" id="PF03099">
    <property type="entry name" value="BPL_LplA_LipB"/>
    <property type="match status" value="1"/>
</dbReference>
<dbReference type="FunCoup" id="A0LPN8">
    <property type="interactions" value="409"/>
</dbReference>